<dbReference type="RefSeq" id="WP_227819656.1">
    <property type="nucleotide sequence ID" value="NZ_CP011310.1"/>
</dbReference>
<sequence>MIAAERIGKHTKYTEDGEAMVTIEERVRIEEFLFKEARLADESCYSEWEALVDDDMHYWVPVKEDQKQESDQVSLLNDNRARLATRIRQLNTGVRHAQLPPSRMRRVISNIEIEATGNDEYLVRSNVVLYEYRLQAVKEMEVWPARVLHKLREKDGELKMFAKHIFLLNSEGPIRGLSFII</sequence>
<dbReference type="SUPFAM" id="SSF54427">
    <property type="entry name" value="NTF2-like"/>
    <property type="match status" value="1"/>
</dbReference>
<keyword evidence="4" id="KW-1185">Reference proteome</keyword>
<evidence type="ECO:0000256" key="1">
    <source>
        <dbReference type="ARBA" id="ARBA00009570"/>
    </source>
</evidence>
<evidence type="ECO:0000313" key="3">
    <source>
        <dbReference type="EMBL" id="AKQ43111.2"/>
    </source>
</evidence>
<evidence type="ECO:0000256" key="2">
    <source>
        <dbReference type="ARBA" id="ARBA00023002"/>
    </source>
</evidence>
<dbReference type="Gene3D" id="3.10.450.50">
    <property type="match status" value="1"/>
</dbReference>
<dbReference type="InterPro" id="IPR000391">
    <property type="entry name" value="Rng_hydr_dOase-bsu"/>
</dbReference>
<dbReference type="GO" id="GO:0019380">
    <property type="term" value="P:3-phenylpropionate catabolic process"/>
    <property type="evidence" value="ECO:0007669"/>
    <property type="project" value="TreeGrafter"/>
</dbReference>
<protein>
    <submittedName>
        <fullName evidence="3">Small subunit of phenylpropionate dioxygenase</fullName>
    </submittedName>
</protein>
<dbReference type="KEGG" id="ery:CP97_03115"/>
<dbReference type="STRING" id="1648404.CP97_03115"/>
<name>A0A0H4VJN8_9SPHN</name>
<dbReference type="CDD" id="cd00667">
    <property type="entry name" value="ring_hydroxylating_dioxygenases_beta"/>
    <property type="match status" value="1"/>
</dbReference>
<gene>
    <name evidence="3" type="ORF">CP97_03115</name>
</gene>
<dbReference type="EMBL" id="CP011310">
    <property type="protein sequence ID" value="AKQ43111.2"/>
    <property type="molecule type" value="Genomic_DNA"/>
</dbReference>
<organism evidence="3 4">
    <name type="scientific">Aurantiacibacter atlanticus</name>
    <dbReference type="NCBI Taxonomy" id="1648404"/>
    <lineage>
        <taxon>Bacteria</taxon>
        <taxon>Pseudomonadati</taxon>
        <taxon>Pseudomonadota</taxon>
        <taxon>Alphaproteobacteria</taxon>
        <taxon>Sphingomonadales</taxon>
        <taxon>Erythrobacteraceae</taxon>
        <taxon>Aurantiacibacter</taxon>
    </lineage>
</organism>
<keyword evidence="2" id="KW-0560">Oxidoreductase</keyword>
<dbReference type="AlphaFoldDB" id="A0A0H4VJN8"/>
<dbReference type="Pfam" id="PF00866">
    <property type="entry name" value="Ring_hydroxyl_B"/>
    <property type="match status" value="1"/>
</dbReference>
<proteinExistence type="inferred from homology"/>
<comment type="similarity">
    <text evidence="1">Belongs to the bacterial ring-hydroxylating dioxygenase beta subunit family.</text>
</comment>
<reference evidence="3 4" key="1">
    <citation type="journal article" date="2015" name="Int. J. Syst. Evol. Microbiol.">
        <title>Erythrobacter atlanticus sp. nov., a bacterium from ocean sediment able to degrade polycyclic aromatic hydrocarbons.</title>
        <authorList>
            <person name="Zhuang L."/>
            <person name="Liu Y."/>
            <person name="Wang L."/>
            <person name="Wang W."/>
            <person name="Shao Z."/>
        </authorList>
    </citation>
    <scope>NUCLEOTIDE SEQUENCE [LARGE SCALE GENOMIC DNA]</scope>
    <source>
        <strain evidence="4">s21-N3</strain>
    </source>
</reference>
<dbReference type="InterPro" id="IPR032710">
    <property type="entry name" value="NTF2-like_dom_sf"/>
</dbReference>
<evidence type="ECO:0000313" key="4">
    <source>
        <dbReference type="Proteomes" id="UP000059113"/>
    </source>
</evidence>
<dbReference type="Proteomes" id="UP000059113">
    <property type="component" value="Chromosome"/>
</dbReference>
<dbReference type="GO" id="GO:0051213">
    <property type="term" value="F:dioxygenase activity"/>
    <property type="evidence" value="ECO:0007669"/>
    <property type="project" value="UniProtKB-KW"/>
</dbReference>
<keyword evidence="3" id="KW-0223">Dioxygenase</keyword>
<dbReference type="PANTHER" id="PTHR41534">
    <property type="entry name" value="BLR3401 PROTEIN"/>
    <property type="match status" value="1"/>
</dbReference>
<accession>A0A0H4VJN8</accession>
<reference evidence="4" key="2">
    <citation type="submission" date="2015-04" db="EMBL/GenBank/DDBJ databases">
        <title>The complete genome sequence of Erythrobacter sp. s21-N3.</title>
        <authorList>
            <person name="Zhuang L."/>
            <person name="Liu Y."/>
            <person name="Shao Z."/>
        </authorList>
    </citation>
    <scope>NUCLEOTIDE SEQUENCE [LARGE SCALE GENOMIC DNA]</scope>
    <source>
        <strain evidence="4">s21-N3</strain>
    </source>
</reference>
<dbReference type="PANTHER" id="PTHR41534:SF2">
    <property type="entry name" value="3-PHENYLPROPIONATE_CINNAMIC ACID DIOXYGENASE SUBUNIT BETA"/>
    <property type="match status" value="1"/>
</dbReference>